<organism evidence="3 4">
    <name type="scientific">Reticulomyxa filosa</name>
    <dbReference type="NCBI Taxonomy" id="46433"/>
    <lineage>
        <taxon>Eukaryota</taxon>
        <taxon>Sar</taxon>
        <taxon>Rhizaria</taxon>
        <taxon>Retaria</taxon>
        <taxon>Foraminifera</taxon>
        <taxon>Monothalamids</taxon>
        <taxon>Reticulomyxidae</taxon>
        <taxon>Reticulomyxa</taxon>
    </lineage>
</organism>
<feature type="non-terminal residue" evidence="3">
    <location>
        <position position="1"/>
    </location>
</feature>
<dbReference type="AlphaFoldDB" id="X6M0K8"/>
<keyword evidence="1" id="KW-0808">Transferase</keyword>
<keyword evidence="4" id="KW-1185">Reference proteome</keyword>
<evidence type="ECO:0000313" key="4">
    <source>
        <dbReference type="Proteomes" id="UP000023152"/>
    </source>
</evidence>
<dbReference type="Gene3D" id="3.30.800.10">
    <property type="entry name" value="Phosphatidylinositol Phosphate Kinase II Beta"/>
    <property type="match status" value="1"/>
</dbReference>
<proteinExistence type="predicted"/>
<evidence type="ECO:0000256" key="1">
    <source>
        <dbReference type="PROSITE-ProRule" id="PRU00781"/>
    </source>
</evidence>
<comment type="caution">
    <text evidence="3">The sequence shown here is derived from an EMBL/GenBank/DDBJ whole genome shotgun (WGS) entry which is preliminary data.</text>
</comment>
<dbReference type="OrthoDB" id="20783at2759"/>
<name>X6M0K8_RETFI</name>
<sequence>HVQGQPNTLLNRFYGMYRIKIPGRKQIYFVVMGSVFYSTLEVHKIYDLKVSCALQVQIFFKKWTPLEKKKGSTYGRQATQKDKEKAVPVLKDLDFVADKQVIHIGQRQAQMFQSQLQKDVEVELLVIIVILCVNDNINNNN</sequence>
<dbReference type="SUPFAM" id="SSF56104">
    <property type="entry name" value="SAICAR synthase-like"/>
    <property type="match status" value="1"/>
</dbReference>
<keyword evidence="1 3" id="KW-0418">Kinase</keyword>
<dbReference type="InterPro" id="IPR023610">
    <property type="entry name" value="PInositol-4/5-P-5/4-kinase"/>
</dbReference>
<evidence type="ECO:0000259" key="2">
    <source>
        <dbReference type="PROSITE" id="PS51455"/>
    </source>
</evidence>
<gene>
    <name evidence="3" type="ORF">RFI_30882</name>
</gene>
<dbReference type="GO" id="GO:0005886">
    <property type="term" value="C:plasma membrane"/>
    <property type="evidence" value="ECO:0007669"/>
    <property type="project" value="TreeGrafter"/>
</dbReference>
<dbReference type="GO" id="GO:0046854">
    <property type="term" value="P:phosphatidylinositol phosphate biosynthetic process"/>
    <property type="evidence" value="ECO:0007669"/>
    <property type="project" value="TreeGrafter"/>
</dbReference>
<dbReference type="InterPro" id="IPR027484">
    <property type="entry name" value="PInositol-4-P-5-kinase_N"/>
</dbReference>
<protein>
    <submittedName>
        <fullName evidence="3">Phosphatidylinositol-5-phosphate 4-kinase</fullName>
    </submittedName>
</protein>
<accession>X6M0K8</accession>
<keyword evidence="1" id="KW-0067">ATP-binding</keyword>
<dbReference type="Pfam" id="PF01504">
    <property type="entry name" value="PIP5K"/>
    <property type="match status" value="2"/>
</dbReference>
<dbReference type="Gene3D" id="3.30.810.10">
    <property type="entry name" value="2-Layer Sandwich"/>
    <property type="match status" value="1"/>
</dbReference>
<evidence type="ECO:0000313" key="3">
    <source>
        <dbReference type="EMBL" id="ETO06510.1"/>
    </source>
</evidence>
<dbReference type="EMBL" id="ASPP01027069">
    <property type="protein sequence ID" value="ETO06510.1"/>
    <property type="molecule type" value="Genomic_DNA"/>
</dbReference>
<dbReference type="InterPro" id="IPR027483">
    <property type="entry name" value="PInositol-4-P-4/5-kinase_C_sf"/>
</dbReference>
<dbReference type="GO" id="GO:0016308">
    <property type="term" value="F:1-phosphatidylinositol-4-phosphate 5-kinase activity"/>
    <property type="evidence" value="ECO:0007669"/>
    <property type="project" value="TreeGrafter"/>
</dbReference>
<dbReference type="InterPro" id="IPR002498">
    <property type="entry name" value="PInositol-4-P-4/5-kinase_core"/>
</dbReference>
<dbReference type="Proteomes" id="UP000023152">
    <property type="component" value="Unassembled WGS sequence"/>
</dbReference>
<feature type="domain" description="PIPK" evidence="2">
    <location>
        <begin position="1"/>
        <end position="141"/>
    </location>
</feature>
<dbReference type="PANTHER" id="PTHR23086">
    <property type="entry name" value="PHOSPHATIDYLINOSITOL-4-PHOSPHATE 5-KINASE"/>
    <property type="match status" value="1"/>
</dbReference>
<dbReference type="GO" id="GO:0005524">
    <property type="term" value="F:ATP binding"/>
    <property type="evidence" value="ECO:0007669"/>
    <property type="project" value="UniProtKB-UniRule"/>
</dbReference>
<reference evidence="3 4" key="1">
    <citation type="journal article" date="2013" name="Curr. Biol.">
        <title>The Genome of the Foraminiferan Reticulomyxa filosa.</title>
        <authorList>
            <person name="Glockner G."/>
            <person name="Hulsmann N."/>
            <person name="Schleicher M."/>
            <person name="Noegel A.A."/>
            <person name="Eichinger L."/>
            <person name="Gallinger C."/>
            <person name="Pawlowski J."/>
            <person name="Sierra R."/>
            <person name="Euteneuer U."/>
            <person name="Pillet L."/>
            <person name="Moustafa A."/>
            <person name="Platzer M."/>
            <person name="Groth M."/>
            <person name="Szafranski K."/>
            <person name="Schliwa M."/>
        </authorList>
    </citation>
    <scope>NUCLEOTIDE SEQUENCE [LARGE SCALE GENOMIC DNA]</scope>
</reference>
<keyword evidence="1" id="KW-0547">Nucleotide-binding</keyword>
<dbReference type="PROSITE" id="PS51455">
    <property type="entry name" value="PIPK"/>
    <property type="match status" value="1"/>
</dbReference>
<dbReference type="PANTHER" id="PTHR23086:SF8">
    <property type="entry name" value="PHOSPHATIDYLINOSITOL 5-PHOSPHATE 4-KINASE, ISOFORM A"/>
    <property type="match status" value="1"/>
</dbReference>